<organism evidence="1 2">
    <name type="scientific">Mycobacterium tuberculosis</name>
    <dbReference type="NCBI Taxonomy" id="1773"/>
    <lineage>
        <taxon>Bacteria</taxon>
        <taxon>Bacillati</taxon>
        <taxon>Actinomycetota</taxon>
        <taxon>Actinomycetes</taxon>
        <taxon>Mycobacteriales</taxon>
        <taxon>Mycobacteriaceae</taxon>
        <taxon>Mycobacterium</taxon>
        <taxon>Mycobacterium tuberculosis complex</taxon>
    </lineage>
</organism>
<dbReference type="AlphaFoldDB" id="A0A655F6P1"/>
<dbReference type="Proteomes" id="UP000046947">
    <property type="component" value="Unassembled WGS sequence"/>
</dbReference>
<evidence type="ECO:0000313" key="2">
    <source>
        <dbReference type="Proteomes" id="UP000046947"/>
    </source>
</evidence>
<dbReference type="EMBL" id="CFOH01000963">
    <property type="protein sequence ID" value="CFE75359.1"/>
    <property type="molecule type" value="Genomic_DNA"/>
</dbReference>
<gene>
    <name evidence="1" type="ORF">ERS007688_03900</name>
</gene>
<sequence>MNPGVPLGTMIVEISFLASAAVPVVPVTAVTVTSDVMSVPELVINCLEPLMIHSSPSRRAVVRVLPASDPAPGSVRPKPASARPDVKSGNHFCFCSSVPNR</sequence>
<evidence type="ECO:0000313" key="1">
    <source>
        <dbReference type="EMBL" id="CFE75359.1"/>
    </source>
</evidence>
<proteinExistence type="predicted"/>
<name>A0A655F6P1_MYCTX</name>
<protein>
    <submittedName>
        <fullName evidence="1">Uncharacterized protein</fullName>
    </submittedName>
</protein>
<accession>A0A655F6P1</accession>
<reference evidence="1 2" key="1">
    <citation type="submission" date="2015-03" db="EMBL/GenBank/DDBJ databases">
        <authorList>
            <consortium name="Pathogen Informatics"/>
        </authorList>
    </citation>
    <scope>NUCLEOTIDE SEQUENCE [LARGE SCALE GENOMIC DNA]</scope>
    <source>
        <strain evidence="1 2">H09601792</strain>
    </source>
</reference>